<comment type="domain">
    <text evidence="10">Subfamily III proteins have a conserved RTxK motif about 40-50 residues from the C-terminus; the threonine may be replaced by serine or cysteine.</text>
</comment>
<dbReference type="GO" id="GO:0032259">
    <property type="term" value="P:methylation"/>
    <property type="evidence" value="ECO:0007669"/>
    <property type="project" value="UniProtKB-KW"/>
</dbReference>
<dbReference type="Pfam" id="PF01937">
    <property type="entry name" value="ARMT1-like_dom"/>
    <property type="match status" value="1"/>
</dbReference>
<evidence type="ECO:0000256" key="11">
    <source>
        <dbReference type="SAM" id="MobiDB-lite"/>
    </source>
</evidence>
<organism evidence="14">
    <name type="scientific">Drosophila grimshawi</name>
    <name type="common">Hawaiian fruit fly</name>
    <name type="synonym">Idiomyia grimshawi</name>
    <dbReference type="NCBI Taxonomy" id="7222"/>
    <lineage>
        <taxon>Eukaryota</taxon>
        <taxon>Metazoa</taxon>
        <taxon>Ecdysozoa</taxon>
        <taxon>Arthropoda</taxon>
        <taxon>Hexapoda</taxon>
        <taxon>Insecta</taxon>
        <taxon>Pterygota</taxon>
        <taxon>Neoptera</taxon>
        <taxon>Endopterygota</taxon>
        <taxon>Diptera</taxon>
        <taxon>Brachycera</taxon>
        <taxon>Muscomorpha</taxon>
        <taxon>Ephydroidea</taxon>
        <taxon>Drosophilidae</taxon>
        <taxon>Drosophila</taxon>
        <taxon>Hawaiian Drosophila</taxon>
    </lineage>
</organism>
<dbReference type="GO" id="GO:0008983">
    <property type="term" value="F:protein-glutamate O-methyltransferase activity"/>
    <property type="evidence" value="ECO:0007669"/>
    <property type="project" value="RHEA"/>
</dbReference>
<dbReference type="Proteomes" id="UP000001070">
    <property type="component" value="Unassembled WGS sequence"/>
</dbReference>
<accession>B4J8K1</accession>
<dbReference type="GO" id="GO:0030643">
    <property type="term" value="P:intracellular phosphate ion homeostasis"/>
    <property type="evidence" value="ECO:0007669"/>
    <property type="project" value="UniProtKB-ARBA"/>
</dbReference>
<evidence type="ECO:0000256" key="10">
    <source>
        <dbReference type="RuleBase" id="RU367030"/>
    </source>
</evidence>
<dbReference type="SUPFAM" id="SSF111321">
    <property type="entry name" value="AF1104-like"/>
    <property type="match status" value="1"/>
</dbReference>
<keyword evidence="5 10" id="KW-0479">Metal-binding</keyword>
<dbReference type="InterPro" id="IPR036075">
    <property type="entry name" value="ARMT-1-like_metal-bd_sf"/>
</dbReference>
<evidence type="ECO:0000256" key="8">
    <source>
        <dbReference type="ARBA" id="ARBA00045980"/>
    </source>
</evidence>
<keyword evidence="6 10" id="KW-0378">Hydrolase</keyword>
<dbReference type="InterPro" id="IPR039763">
    <property type="entry name" value="ARMT1"/>
</dbReference>
<evidence type="ECO:0000256" key="5">
    <source>
        <dbReference type="ARBA" id="ARBA00022723"/>
    </source>
</evidence>
<dbReference type="GO" id="GO:0005634">
    <property type="term" value="C:nucleus"/>
    <property type="evidence" value="ECO:0007669"/>
    <property type="project" value="TreeGrafter"/>
</dbReference>
<dbReference type="InParanoid" id="B4J8K1"/>
<comment type="cofactor">
    <cofactor evidence="10">
        <name>Mn(2+)</name>
        <dbReference type="ChEBI" id="CHEBI:29035"/>
    </cofactor>
    <cofactor evidence="10">
        <name>Ni(2+)</name>
        <dbReference type="ChEBI" id="CHEBI:49786"/>
    </cofactor>
</comment>
<keyword evidence="10" id="KW-0808">Transferase</keyword>
<dbReference type="OrthoDB" id="541375at2759"/>
<evidence type="ECO:0000313" key="13">
    <source>
        <dbReference type="EMBL" id="EDW01268.1"/>
    </source>
</evidence>
<keyword evidence="10" id="KW-0489">Methyltransferase</keyword>
<evidence type="ECO:0000256" key="4">
    <source>
        <dbReference type="ARBA" id="ARBA00022596"/>
    </source>
</evidence>
<dbReference type="Gene3D" id="1.20.930.60">
    <property type="match status" value="1"/>
</dbReference>
<comment type="catalytic activity">
    <reaction evidence="9 10">
        <text>beta-D-fructose 6-phosphate = dihydroxyacetone + D-glyceraldehyde 3-phosphate</text>
        <dbReference type="Rhea" id="RHEA:28002"/>
        <dbReference type="ChEBI" id="CHEBI:16016"/>
        <dbReference type="ChEBI" id="CHEBI:57634"/>
        <dbReference type="ChEBI" id="CHEBI:59776"/>
    </reaction>
</comment>
<dbReference type="EC" id="3.1.3.-" evidence="10"/>
<dbReference type="eggNOG" id="KOG3870">
    <property type="taxonomic scope" value="Eukaryota"/>
</dbReference>
<proteinExistence type="inferred from homology"/>
<evidence type="ECO:0000256" key="3">
    <source>
        <dbReference type="ARBA" id="ARBA00009519"/>
    </source>
</evidence>
<evidence type="ECO:0000256" key="9">
    <source>
        <dbReference type="ARBA" id="ARBA00048809"/>
    </source>
</evidence>
<dbReference type="GO" id="GO:0097023">
    <property type="term" value="F:fructose 6-phosphate aldolase activity"/>
    <property type="evidence" value="ECO:0007669"/>
    <property type="project" value="RHEA"/>
</dbReference>
<dbReference type="PANTHER" id="PTHR12260:SF6">
    <property type="entry name" value="DAMAGE-CONTROL PHOSPHATASE ARMT1"/>
    <property type="match status" value="1"/>
</dbReference>
<feature type="compositionally biased region" description="Low complexity" evidence="11">
    <location>
        <begin position="10"/>
        <end position="20"/>
    </location>
</feature>
<dbReference type="OMA" id="INMWSNC"/>
<dbReference type="PANTHER" id="PTHR12260">
    <property type="entry name" value="DAMAGE-CONTROL PHOSPHATASE ARMT1"/>
    <property type="match status" value="1"/>
</dbReference>
<comment type="catalytic activity">
    <reaction evidence="1 10">
        <text>L-glutamyl-[protein] + S-adenosyl-L-methionine = [protein]-L-glutamate 5-O-methyl ester + S-adenosyl-L-homocysteine</text>
        <dbReference type="Rhea" id="RHEA:24452"/>
        <dbReference type="Rhea" id="RHEA-COMP:10208"/>
        <dbReference type="Rhea" id="RHEA-COMP:10311"/>
        <dbReference type="ChEBI" id="CHEBI:29973"/>
        <dbReference type="ChEBI" id="CHEBI:57856"/>
        <dbReference type="ChEBI" id="CHEBI:59789"/>
        <dbReference type="ChEBI" id="CHEBI:82795"/>
    </reaction>
</comment>
<reference evidence="13 14" key="1">
    <citation type="journal article" date="2007" name="Nature">
        <title>Evolution of genes and genomes on the Drosophila phylogeny.</title>
        <authorList>
            <consortium name="Drosophila 12 Genomes Consortium"/>
            <person name="Clark A.G."/>
            <person name="Eisen M.B."/>
            <person name="Smith D.R."/>
            <person name="Bergman C.M."/>
            <person name="Oliver B."/>
            <person name="Markow T.A."/>
            <person name="Kaufman T.C."/>
            <person name="Kellis M."/>
            <person name="Gelbart W."/>
            <person name="Iyer V.N."/>
            <person name="Pollard D.A."/>
            <person name="Sackton T.B."/>
            <person name="Larracuente A.M."/>
            <person name="Singh N.D."/>
            <person name="Abad J.P."/>
            <person name="Abt D.N."/>
            <person name="Adryan B."/>
            <person name="Aguade M."/>
            <person name="Akashi H."/>
            <person name="Anderson W.W."/>
            <person name="Aquadro C.F."/>
            <person name="Ardell D.H."/>
            <person name="Arguello R."/>
            <person name="Artieri C.G."/>
            <person name="Barbash D.A."/>
            <person name="Barker D."/>
            <person name="Barsanti P."/>
            <person name="Batterham P."/>
            <person name="Batzoglou S."/>
            <person name="Begun D."/>
            <person name="Bhutkar A."/>
            <person name="Blanco E."/>
            <person name="Bosak S.A."/>
            <person name="Bradley R.K."/>
            <person name="Brand A.D."/>
            <person name="Brent M.R."/>
            <person name="Brooks A.N."/>
            <person name="Brown R.H."/>
            <person name="Butlin R.K."/>
            <person name="Caggese C."/>
            <person name="Calvi B.R."/>
            <person name="Bernardo de Carvalho A."/>
            <person name="Caspi A."/>
            <person name="Castrezana S."/>
            <person name="Celniker S.E."/>
            <person name="Chang J.L."/>
            <person name="Chapple C."/>
            <person name="Chatterji S."/>
            <person name="Chinwalla A."/>
            <person name="Civetta A."/>
            <person name="Clifton S.W."/>
            <person name="Comeron J.M."/>
            <person name="Costello J.C."/>
            <person name="Coyne J.A."/>
            <person name="Daub J."/>
            <person name="David R.G."/>
            <person name="Delcher A.L."/>
            <person name="Delehaunty K."/>
            <person name="Do C.B."/>
            <person name="Ebling H."/>
            <person name="Edwards K."/>
            <person name="Eickbush T."/>
            <person name="Evans J.D."/>
            <person name="Filipski A."/>
            <person name="Findeiss S."/>
            <person name="Freyhult E."/>
            <person name="Fulton L."/>
            <person name="Fulton R."/>
            <person name="Garcia A.C."/>
            <person name="Gardiner A."/>
            <person name="Garfield D.A."/>
            <person name="Garvin B.E."/>
            <person name="Gibson G."/>
            <person name="Gilbert D."/>
            <person name="Gnerre S."/>
            <person name="Godfrey J."/>
            <person name="Good R."/>
            <person name="Gotea V."/>
            <person name="Gravely B."/>
            <person name="Greenberg A.J."/>
            <person name="Griffiths-Jones S."/>
            <person name="Gross S."/>
            <person name="Guigo R."/>
            <person name="Gustafson E.A."/>
            <person name="Haerty W."/>
            <person name="Hahn M.W."/>
            <person name="Halligan D.L."/>
            <person name="Halpern A.L."/>
            <person name="Halter G.M."/>
            <person name="Han M.V."/>
            <person name="Heger A."/>
            <person name="Hillier L."/>
            <person name="Hinrichs A.S."/>
            <person name="Holmes I."/>
            <person name="Hoskins R.A."/>
            <person name="Hubisz M.J."/>
            <person name="Hultmark D."/>
            <person name="Huntley M.A."/>
            <person name="Jaffe D.B."/>
            <person name="Jagadeeshan S."/>
            <person name="Jeck W.R."/>
            <person name="Johnson J."/>
            <person name="Jones C.D."/>
            <person name="Jordan W.C."/>
            <person name="Karpen G.H."/>
            <person name="Kataoka E."/>
            <person name="Keightley P.D."/>
            <person name="Kheradpour P."/>
            <person name="Kirkness E.F."/>
            <person name="Koerich L.B."/>
            <person name="Kristiansen K."/>
            <person name="Kudrna D."/>
            <person name="Kulathinal R.J."/>
            <person name="Kumar S."/>
            <person name="Kwok R."/>
            <person name="Lander E."/>
            <person name="Langley C.H."/>
            <person name="Lapoint R."/>
            <person name="Lazzaro B.P."/>
            <person name="Lee S.J."/>
            <person name="Levesque L."/>
            <person name="Li R."/>
            <person name="Lin C.F."/>
            <person name="Lin M.F."/>
            <person name="Lindblad-Toh K."/>
            <person name="Llopart A."/>
            <person name="Long M."/>
            <person name="Low L."/>
            <person name="Lozovsky E."/>
            <person name="Lu J."/>
            <person name="Luo M."/>
            <person name="Machado C.A."/>
            <person name="Makalowski W."/>
            <person name="Marzo M."/>
            <person name="Matsuda M."/>
            <person name="Matzkin L."/>
            <person name="McAllister B."/>
            <person name="McBride C.S."/>
            <person name="McKernan B."/>
            <person name="McKernan K."/>
            <person name="Mendez-Lago M."/>
            <person name="Minx P."/>
            <person name="Mollenhauer M.U."/>
            <person name="Montooth K."/>
            <person name="Mount S.M."/>
            <person name="Mu X."/>
            <person name="Myers E."/>
            <person name="Negre B."/>
            <person name="Newfeld S."/>
            <person name="Nielsen R."/>
            <person name="Noor M.A."/>
            <person name="O'Grady P."/>
            <person name="Pachter L."/>
            <person name="Papaceit M."/>
            <person name="Parisi M.J."/>
            <person name="Parisi M."/>
            <person name="Parts L."/>
            <person name="Pedersen J.S."/>
            <person name="Pesole G."/>
            <person name="Phillippy A.M."/>
            <person name="Ponting C.P."/>
            <person name="Pop M."/>
            <person name="Porcelli D."/>
            <person name="Powell J.R."/>
            <person name="Prohaska S."/>
            <person name="Pruitt K."/>
            <person name="Puig M."/>
            <person name="Quesneville H."/>
            <person name="Ram K.R."/>
            <person name="Rand D."/>
            <person name="Rasmussen M.D."/>
            <person name="Reed L.K."/>
            <person name="Reenan R."/>
            <person name="Reily A."/>
            <person name="Remington K.A."/>
            <person name="Rieger T.T."/>
            <person name="Ritchie M.G."/>
            <person name="Robin C."/>
            <person name="Rogers Y.H."/>
            <person name="Rohde C."/>
            <person name="Rozas J."/>
            <person name="Rubenfield M.J."/>
            <person name="Ruiz A."/>
            <person name="Russo S."/>
            <person name="Salzberg S.L."/>
            <person name="Sanchez-Gracia A."/>
            <person name="Saranga D.J."/>
            <person name="Sato H."/>
            <person name="Schaeffer S.W."/>
            <person name="Schatz M.C."/>
            <person name="Schlenke T."/>
            <person name="Schwartz R."/>
            <person name="Segarra C."/>
            <person name="Singh R.S."/>
            <person name="Sirot L."/>
            <person name="Sirota M."/>
            <person name="Sisneros N.B."/>
            <person name="Smith C.D."/>
            <person name="Smith T.F."/>
            <person name="Spieth J."/>
            <person name="Stage D.E."/>
            <person name="Stark A."/>
            <person name="Stephan W."/>
            <person name="Strausberg R.L."/>
            <person name="Strempel S."/>
            <person name="Sturgill D."/>
            <person name="Sutton G."/>
            <person name="Sutton G.G."/>
            <person name="Tao W."/>
            <person name="Teichmann S."/>
            <person name="Tobari Y.N."/>
            <person name="Tomimura Y."/>
            <person name="Tsolas J.M."/>
            <person name="Valente V.L."/>
            <person name="Venter E."/>
            <person name="Venter J.C."/>
            <person name="Vicario S."/>
            <person name="Vieira F.G."/>
            <person name="Vilella A.J."/>
            <person name="Villasante A."/>
            <person name="Walenz B."/>
            <person name="Wang J."/>
            <person name="Wasserman M."/>
            <person name="Watts T."/>
            <person name="Wilson D."/>
            <person name="Wilson R.K."/>
            <person name="Wing R.A."/>
            <person name="Wolfner M.F."/>
            <person name="Wong A."/>
            <person name="Wong G.K."/>
            <person name="Wu C.I."/>
            <person name="Wu G."/>
            <person name="Yamamoto D."/>
            <person name="Yang H.P."/>
            <person name="Yang S.P."/>
            <person name="Yorke J.A."/>
            <person name="Yoshida K."/>
            <person name="Zdobnov E."/>
            <person name="Zhang P."/>
            <person name="Zhang Y."/>
            <person name="Zimin A.V."/>
            <person name="Baldwin J."/>
            <person name="Abdouelleil A."/>
            <person name="Abdulkadir J."/>
            <person name="Abebe A."/>
            <person name="Abera B."/>
            <person name="Abreu J."/>
            <person name="Acer S.C."/>
            <person name="Aftuck L."/>
            <person name="Alexander A."/>
            <person name="An P."/>
            <person name="Anderson E."/>
            <person name="Anderson S."/>
            <person name="Arachi H."/>
            <person name="Azer M."/>
            <person name="Bachantsang P."/>
            <person name="Barry A."/>
            <person name="Bayul T."/>
            <person name="Berlin A."/>
            <person name="Bessette D."/>
            <person name="Bloom T."/>
            <person name="Blye J."/>
            <person name="Boguslavskiy L."/>
            <person name="Bonnet C."/>
            <person name="Boukhgalter B."/>
            <person name="Bourzgui I."/>
            <person name="Brown A."/>
            <person name="Cahill P."/>
            <person name="Channer S."/>
            <person name="Cheshatsang Y."/>
            <person name="Chuda L."/>
            <person name="Citroen M."/>
            <person name="Collymore A."/>
            <person name="Cooke P."/>
            <person name="Costello M."/>
            <person name="D'Aco K."/>
            <person name="Daza R."/>
            <person name="De Haan G."/>
            <person name="DeGray S."/>
            <person name="DeMaso C."/>
            <person name="Dhargay N."/>
            <person name="Dooley K."/>
            <person name="Dooley E."/>
            <person name="Doricent M."/>
            <person name="Dorje P."/>
            <person name="Dorjee K."/>
            <person name="Dupes A."/>
            <person name="Elong R."/>
            <person name="Falk J."/>
            <person name="Farina A."/>
            <person name="Faro S."/>
            <person name="Ferguson D."/>
            <person name="Fisher S."/>
            <person name="Foley C.D."/>
            <person name="Franke A."/>
            <person name="Friedrich D."/>
            <person name="Gadbois L."/>
            <person name="Gearin G."/>
            <person name="Gearin C.R."/>
            <person name="Giannoukos G."/>
            <person name="Goode T."/>
            <person name="Graham J."/>
            <person name="Grandbois E."/>
            <person name="Grewal S."/>
            <person name="Gyaltsen K."/>
            <person name="Hafez N."/>
            <person name="Hagos B."/>
            <person name="Hall J."/>
            <person name="Henson C."/>
            <person name="Hollinger A."/>
            <person name="Honan T."/>
            <person name="Huard M.D."/>
            <person name="Hughes L."/>
            <person name="Hurhula B."/>
            <person name="Husby M.E."/>
            <person name="Kamat A."/>
            <person name="Kanga B."/>
            <person name="Kashin S."/>
            <person name="Khazanovich D."/>
            <person name="Kisner P."/>
            <person name="Lance K."/>
            <person name="Lara M."/>
            <person name="Lee W."/>
            <person name="Lennon N."/>
            <person name="Letendre F."/>
            <person name="LeVine R."/>
            <person name="Lipovsky A."/>
            <person name="Liu X."/>
            <person name="Liu J."/>
            <person name="Liu S."/>
            <person name="Lokyitsang T."/>
            <person name="Lokyitsang Y."/>
            <person name="Lubonja R."/>
            <person name="Lui A."/>
            <person name="MacDonald P."/>
            <person name="Magnisalis V."/>
            <person name="Maru K."/>
            <person name="Matthews C."/>
            <person name="McCusker W."/>
            <person name="McDonough S."/>
            <person name="Mehta T."/>
            <person name="Meldrim J."/>
            <person name="Meneus L."/>
            <person name="Mihai O."/>
            <person name="Mihalev A."/>
            <person name="Mihova T."/>
            <person name="Mittelman R."/>
            <person name="Mlenga V."/>
            <person name="Montmayeur A."/>
            <person name="Mulrain L."/>
            <person name="Navidi A."/>
            <person name="Naylor J."/>
            <person name="Negash T."/>
            <person name="Nguyen T."/>
            <person name="Nguyen N."/>
            <person name="Nicol R."/>
            <person name="Norbu C."/>
            <person name="Norbu N."/>
            <person name="Novod N."/>
            <person name="O'Neill B."/>
            <person name="Osman S."/>
            <person name="Markiewicz E."/>
            <person name="Oyono O.L."/>
            <person name="Patti C."/>
            <person name="Phunkhang P."/>
            <person name="Pierre F."/>
            <person name="Priest M."/>
            <person name="Raghuraman S."/>
            <person name="Rege F."/>
            <person name="Reyes R."/>
            <person name="Rise C."/>
            <person name="Rogov P."/>
            <person name="Ross K."/>
            <person name="Ryan E."/>
            <person name="Settipalli S."/>
            <person name="Shea T."/>
            <person name="Sherpa N."/>
            <person name="Shi L."/>
            <person name="Shih D."/>
            <person name="Sparrow T."/>
            <person name="Spaulding J."/>
            <person name="Stalker J."/>
            <person name="Stange-Thomann N."/>
            <person name="Stavropoulos S."/>
            <person name="Stone C."/>
            <person name="Strader C."/>
            <person name="Tesfaye S."/>
            <person name="Thomson T."/>
            <person name="Thoulutsang Y."/>
            <person name="Thoulutsang D."/>
            <person name="Topham K."/>
            <person name="Topping I."/>
            <person name="Tsamla T."/>
            <person name="Vassiliev H."/>
            <person name="Vo A."/>
            <person name="Wangchuk T."/>
            <person name="Wangdi T."/>
            <person name="Weiand M."/>
            <person name="Wilkinson J."/>
            <person name="Wilson A."/>
            <person name="Yadav S."/>
            <person name="Young G."/>
            <person name="Yu Q."/>
            <person name="Zembek L."/>
            <person name="Zhong D."/>
            <person name="Zimmer A."/>
            <person name="Zwirko Z."/>
            <person name="Jaffe D.B."/>
            <person name="Alvarez P."/>
            <person name="Brockman W."/>
            <person name="Butler J."/>
            <person name="Chin C."/>
            <person name="Gnerre S."/>
            <person name="Grabherr M."/>
            <person name="Kleber M."/>
            <person name="Mauceli E."/>
            <person name="MacCallum I."/>
        </authorList>
    </citation>
    <scope>NUCLEOTIDE SEQUENCE [LARGE SCALE GENOMIC DNA]</scope>
    <source>
        <strain evidence="14">Tucson 15287-2541.00</strain>
    </source>
</reference>
<protein>
    <recommendedName>
        <fullName evidence="10">Sugar phosphate phosphatase</fullName>
        <ecNumber evidence="10">2.1.1.-</ecNumber>
        <ecNumber evidence="10">3.1.3.-</ecNumber>
    </recommendedName>
</protein>
<dbReference type="EC" id="2.1.1.-" evidence="10"/>
<dbReference type="Gene3D" id="3.40.50.10880">
    <property type="entry name" value="Uncharacterised protein PF01937, DUF89, domain 3"/>
    <property type="match status" value="1"/>
</dbReference>
<comment type="function">
    <text evidence="8 10">Metal-dependent phosphatase that shows phosphatase activity against several substrates, including fructose-1-phosphate and fructose-6-phosphate. Its preference for fructose-1-phosphate, a strong glycating agent that causes DNA damage rather than a canonical yeast metabolite, suggests a damage-control function in hexose phosphate metabolism. Has also been shown to have O-methyltransferase activity that methylates glutamate residues of target proteins to form gamma-glutamyl methyl ester residues. Possibly methylates PCNA, suggesting it is involved in the DNA damage response.</text>
</comment>
<dbReference type="GO" id="GO:0046872">
    <property type="term" value="F:metal ion binding"/>
    <property type="evidence" value="ECO:0007669"/>
    <property type="project" value="UniProtKB-UniRule"/>
</dbReference>
<name>B4J8K1_DROGR</name>
<dbReference type="SMR" id="B4J8K1"/>
<dbReference type="FunFam" id="1.20.930.60:FF:000002">
    <property type="entry name" value="Protein-glutamate O-methyltransferase C1393.13"/>
    <property type="match status" value="1"/>
</dbReference>
<dbReference type="PhylomeDB" id="B4J8K1"/>
<dbReference type="GO" id="GO:0016462">
    <property type="term" value="F:pyrophosphatase activity"/>
    <property type="evidence" value="ECO:0007669"/>
    <property type="project" value="UniProtKB-ARBA"/>
</dbReference>
<evidence type="ECO:0000256" key="1">
    <source>
        <dbReference type="ARBA" id="ARBA00000807"/>
    </source>
</evidence>
<evidence type="ECO:0000313" key="14">
    <source>
        <dbReference type="Proteomes" id="UP000001070"/>
    </source>
</evidence>
<evidence type="ECO:0000259" key="12">
    <source>
        <dbReference type="Pfam" id="PF01937"/>
    </source>
</evidence>
<dbReference type="FunFam" id="3.40.50.10880:FF:000005">
    <property type="entry name" value="DUF89-domain-containing protein"/>
    <property type="match status" value="1"/>
</dbReference>
<comment type="similarity">
    <text evidence="3 10">Belongs to the damage-control phosphatase family. Sugar phosphate phosphatase III subfamily.</text>
</comment>
<dbReference type="FunCoup" id="B4J8K1">
    <property type="interactions" value="806"/>
</dbReference>
<keyword evidence="7 10" id="KW-0464">Manganese</keyword>
<dbReference type="HOGENOM" id="CLU_030117_2_1_1"/>
<dbReference type="EMBL" id="CH916367">
    <property type="protein sequence ID" value="EDW01268.1"/>
    <property type="molecule type" value="Genomic_DNA"/>
</dbReference>
<evidence type="ECO:0000256" key="7">
    <source>
        <dbReference type="ARBA" id="ARBA00023211"/>
    </source>
</evidence>
<keyword evidence="4" id="KW-0533">Nickel</keyword>
<gene>
    <name evidence="13" type="primary">Dgri\GH21342</name>
    <name evidence="13" type="ORF">Dgri_GH21342</name>
</gene>
<feature type="domain" description="Damage-control phosphatase ARMT1-like metal-binding" evidence="12">
    <location>
        <begin position="65"/>
        <end position="445"/>
    </location>
</feature>
<feature type="region of interest" description="Disordered" evidence="11">
    <location>
        <begin position="1"/>
        <end position="20"/>
    </location>
</feature>
<comment type="catalytic activity">
    <reaction evidence="2 10">
        <text>beta-D-fructose 1-phosphate + H2O = D-fructose + phosphate</text>
        <dbReference type="Rhea" id="RHEA:35603"/>
        <dbReference type="ChEBI" id="CHEBI:15377"/>
        <dbReference type="ChEBI" id="CHEBI:37721"/>
        <dbReference type="ChEBI" id="CHEBI:43474"/>
        <dbReference type="ChEBI" id="CHEBI:138881"/>
    </reaction>
</comment>
<dbReference type="InterPro" id="IPR002791">
    <property type="entry name" value="ARMT1-like_metal-bd"/>
</dbReference>
<evidence type="ECO:0000256" key="2">
    <source>
        <dbReference type="ARBA" id="ARBA00001326"/>
    </source>
</evidence>
<dbReference type="GO" id="GO:0006974">
    <property type="term" value="P:DNA damage response"/>
    <property type="evidence" value="ECO:0007669"/>
    <property type="project" value="TreeGrafter"/>
</dbReference>
<dbReference type="GO" id="GO:0103026">
    <property type="term" value="F:fructose-1-phosphatase activity"/>
    <property type="evidence" value="ECO:0007669"/>
    <property type="project" value="RHEA"/>
</dbReference>
<dbReference type="AlphaFoldDB" id="B4J8K1"/>
<evidence type="ECO:0000256" key="6">
    <source>
        <dbReference type="ARBA" id="ARBA00022801"/>
    </source>
</evidence>
<keyword evidence="14" id="KW-1185">Reference proteome</keyword>
<sequence>MQQHEGGECATTNNGAAAADTKADEQTFSKVFKSDFDAKYNIVDIPTPVNAFLSGQFKRSYAYHTIRNRLPVILTRVIDSLTRDKSELIAEFAPNQFVQHAREELKIVIGLISRLKYELQTDKPFQEFTGDEPDHDLWNDFIAELPKEGRTFYQACWMYTECYTYRKLYSFVENSIFIKQFDCFGKIKEQALIGSQDAILSLAKYTRRTENCIEMFAELLKMNLWSNRNDLSDDGRLFNMEILHDVSAMDEYILINNVEDIWICLSEHNSINRQHVDIVLDNAGYELFNDFILAEYIIEKGLAEKVRFHVKAFPWYVSDTTKRDFNHTLEYLSKHSDYIISLIGNKFKQFFDDGKFELAPISYFWTAPHAFHNMRNLEPELYQSLQQSKLIIFKGDLNHRKLLSDVCWESTQDIKVCLGGFLPSNFCTVRTIKSEVISGLAQGVSEDLTRKDPNWMVTGNYGIIQFVDGSREFGY</sequence>